<keyword evidence="3" id="KW-1185">Reference proteome</keyword>
<evidence type="ECO:0000313" key="3">
    <source>
        <dbReference type="Proteomes" id="UP000051952"/>
    </source>
</evidence>
<keyword evidence="1" id="KW-0812">Transmembrane</keyword>
<protein>
    <submittedName>
        <fullName evidence="2">Membrane-associated protein, putative</fullName>
    </submittedName>
</protein>
<dbReference type="Gene3D" id="1.20.140.150">
    <property type="match status" value="1"/>
</dbReference>
<keyword evidence="1" id="KW-1133">Transmembrane helix</keyword>
<name>A0A0S4IZJ2_BODSA</name>
<keyword evidence="1" id="KW-0472">Membrane</keyword>
<sequence length="237" mass="25833">MVGSIPSMWFYFGGLALAFVSLILVAIATGTTSWIVFQASYQGNTVTEHLGLFQFCLYTNVEECQSNIGGDPDAFICGDHTNRMTNQFFMSVQSSGVLATLFAAGAIFFALFRKIFPNTTFFGMNIRGYHGLFEAILAGLASLQAFYAWSGFIFIVQYWINCGVSFCDTLTSGVPSSFTTSCGFNYSFALCIIAWIFLAMSCVSFAVVHMIEGRAARAAATTAQPLSPSNYAELIQQ</sequence>
<accession>A0A0S4IZJ2</accession>
<dbReference type="AlphaFoldDB" id="A0A0S4IZJ2"/>
<evidence type="ECO:0000256" key="1">
    <source>
        <dbReference type="SAM" id="Phobius"/>
    </source>
</evidence>
<reference evidence="3" key="1">
    <citation type="submission" date="2015-09" db="EMBL/GenBank/DDBJ databases">
        <authorList>
            <consortium name="Pathogen Informatics"/>
        </authorList>
    </citation>
    <scope>NUCLEOTIDE SEQUENCE [LARGE SCALE GENOMIC DNA]</scope>
    <source>
        <strain evidence="3">Lake Konstanz</strain>
    </source>
</reference>
<feature type="transmembrane region" description="Helical" evidence="1">
    <location>
        <begin position="88"/>
        <end position="112"/>
    </location>
</feature>
<proteinExistence type="predicted"/>
<feature type="transmembrane region" description="Helical" evidence="1">
    <location>
        <begin position="9"/>
        <end position="37"/>
    </location>
</feature>
<dbReference type="Proteomes" id="UP000051952">
    <property type="component" value="Unassembled WGS sequence"/>
</dbReference>
<organism evidence="2 3">
    <name type="scientific">Bodo saltans</name>
    <name type="common">Flagellated protozoan</name>
    <dbReference type="NCBI Taxonomy" id="75058"/>
    <lineage>
        <taxon>Eukaryota</taxon>
        <taxon>Discoba</taxon>
        <taxon>Euglenozoa</taxon>
        <taxon>Kinetoplastea</taxon>
        <taxon>Metakinetoplastina</taxon>
        <taxon>Eubodonida</taxon>
        <taxon>Bodonidae</taxon>
        <taxon>Bodo</taxon>
    </lineage>
</organism>
<feature type="transmembrane region" description="Helical" evidence="1">
    <location>
        <begin position="186"/>
        <end position="208"/>
    </location>
</feature>
<dbReference type="EMBL" id="CYKH01000929">
    <property type="protein sequence ID" value="CUG67752.1"/>
    <property type="molecule type" value="Genomic_DNA"/>
</dbReference>
<dbReference type="VEuPathDB" id="TriTrypDB:BSAL_82950"/>
<feature type="transmembrane region" description="Helical" evidence="1">
    <location>
        <begin position="132"/>
        <end position="160"/>
    </location>
</feature>
<evidence type="ECO:0000313" key="2">
    <source>
        <dbReference type="EMBL" id="CUG67752.1"/>
    </source>
</evidence>
<gene>
    <name evidence="2" type="ORF">BSAL_82950</name>
</gene>